<proteinExistence type="predicted"/>
<feature type="domain" description="DUF4130" evidence="1">
    <location>
        <begin position="84"/>
        <end position="252"/>
    </location>
</feature>
<dbReference type="RefSeq" id="WP_150902769.1">
    <property type="nucleotide sequence ID" value="NZ_VTWT01000002.1"/>
</dbReference>
<dbReference type="Proteomes" id="UP000326570">
    <property type="component" value="Unassembled WGS sequence"/>
</dbReference>
<name>A0A5N1J2U5_9BACT</name>
<reference evidence="2 3" key="1">
    <citation type="submission" date="2019-09" db="EMBL/GenBank/DDBJ databases">
        <title>Genome sequence of Adhaeribacter sp. M2.</title>
        <authorList>
            <person name="Srinivasan S."/>
        </authorList>
    </citation>
    <scope>NUCLEOTIDE SEQUENCE [LARGE SCALE GENOMIC DNA]</scope>
    <source>
        <strain evidence="2 3">M2</strain>
    </source>
</reference>
<comment type="caution">
    <text evidence="2">The sequence shown here is derived from an EMBL/GenBank/DDBJ whole genome shotgun (WGS) entry which is preliminary data.</text>
</comment>
<accession>A0A5N1J2U5</accession>
<evidence type="ECO:0000259" key="1">
    <source>
        <dbReference type="Pfam" id="PF13566"/>
    </source>
</evidence>
<sequence length="259" mass="31126">MHYYTYDGTFEGLLTVIFEVYEQKAWPDKIEKQGQEQPGIFAQNKFIPTDEVKAARVWTGLKKKLSENACTDLYKTFLWEQPGFEMLIFRYVELVFASQANIEENFAADCVRQISQISRQIFREKHRMEAFVRFQKTADSLFYATISPDYNVLPLLKDHFEKRYADQRWLIYDLKRSYGLYYDLEKTDFISLEETQVNSKTGALPNNILEEKEPLYEQLWQTYFHHVNIPERKNKKLHLRHMPVRYWKYLTEKKPRLNG</sequence>
<evidence type="ECO:0000313" key="3">
    <source>
        <dbReference type="Proteomes" id="UP000326570"/>
    </source>
</evidence>
<dbReference type="NCBIfam" id="TIGR03915">
    <property type="entry name" value="SAM_7_link_chp"/>
    <property type="match status" value="1"/>
</dbReference>
<evidence type="ECO:0000313" key="2">
    <source>
        <dbReference type="EMBL" id="KAA9340842.1"/>
    </source>
</evidence>
<dbReference type="Pfam" id="PF13566">
    <property type="entry name" value="DUF4130"/>
    <property type="match status" value="1"/>
</dbReference>
<dbReference type="InterPro" id="IPR023875">
    <property type="entry name" value="DNA_repair_put"/>
</dbReference>
<keyword evidence="3" id="KW-1185">Reference proteome</keyword>
<dbReference type="InterPro" id="IPR025404">
    <property type="entry name" value="DUF4130"/>
</dbReference>
<dbReference type="AlphaFoldDB" id="A0A5N1J2U5"/>
<organism evidence="2 3">
    <name type="scientific">Adhaeribacter soli</name>
    <dbReference type="NCBI Taxonomy" id="2607655"/>
    <lineage>
        <taxon>Bacteria</taxon>
        <taxon>Pseudomonadati</taxon>
        <taxon>Bacteroidota</taxon>
        <taxon>Cytophagia</taxon>
        <taxon>Cytophagales</taxon>
        <taxon>Hymenobacteraceae</taxon>
        <taxon>Adhaeribacter</taxon>
    </lineage>
</organism>
<dbReference type="EMBL" id="VTWT01000002">
    <property type="protein sequence ID" value="KAA9340842.1"/>
    <property type="molecule type" value="Genomic_DNA"/>
</dbReference>
<protein>
    <submittedName>
        <fullName evidence="2">DNA metabolism protein</fullName>
    </submittedName>
</protein>
<gene>
    <name evidence="2" type="ORF">F0P94_05280</name>
</gene>